<dbReference type="PANTHER" id="PTHR35859">
    <property type="entry name" value="NONSELECTIVE CATION CHANNEL PROTEIN"/>
    <property type="match status" value="1"/>
</dbReference>
<dbReference type="InterPro" id="IPR052971">
    <property type="entry name" value="TRP_calcium_channel"/>
</dbReference>
<accession>A0A5N5XHW9</accession>
<keyword evidence="2" id="KW-0472">Membrane</keyword>
<sequence length="731" mass="82885">MPLHDLKSNQVYPYAFRVGKFMKTPFDSPLTHVFILGFLDSKLHTTMPPNNLDSSASSIDTFDKDDPGIPTIDDDEPLVDVIRKLYNYLTLAISDVSCTFEQIGSTFHGHRLRLLIHSLVESSHNTHIIPALMILKWQFDNDADYDWGVSESRGYACEYVAWQFVCHLNQRETIEYLLEELSWPTQKAVNLTEAERGASGFASAAGGQSTQDEEERTPLLLSSSSSLYRFFGGTRRLGSSLEEDNQGSHDSSHDAYELEKFVLFFGLNALEIATIAHAKKFLSQKVVQRVIDNIWKGEIVFWDTLSVHSTKKPHFLNKRTADPYSRLRVPVYRKAFEAAFFVSFLVLYYAVLVERKATGIGLFEALMYFWIAAFAYDEVGGMADAGMLFYQMDFWKLWNMGIIGTGLAFVIVRIIGLAEDSDYITDLSFDILSLEALFLVPRICSLVSLNSYFGSLIPVLKEMTKSFFRFMPVVVVLYLGFLTTFTMLARDRLSLRQMSWILVKVFFGSNVLGFDIAHEISPIFGYGLMLIFVSMTNLLLISSLVSLMSMSLEGVMAHAREEYLFQLSIYVLESSNSRRLTYFMPPLNLIPLLCIRPLRLFLPAEHIRRVRIILLRATHLPFVALIWAYESSRRYVSRRNSQSPPTGTARGNSRLASSIQRGSGFSTTDVRSLGSGKTRKKPNLEQHPGSRRSGPSQAGHVELADMIDEVERLRTQVERVSATVAFHQRIQ</sequence>
<feature type="transmembrane region" description="Helical" evidence="2">
    <location>
        <begin position="500"/>
        <end position="517"/>
    </location>
</feature>
<gene>
    <name evidence="4" type="ORF">BDV29DRAFT_166007</name>
</gene>
<keyword evidence="5" id="KW-1185">Reference proteome</keyword>
<dbReference type="PANTHER" id="PTHR35859:SF5">
    <property type="entry name" value="ION TRANSPORT DOMAIN-CONTAINING PROTEIN"/>
    <property type="match status" value="1"/>
</dbReference>
<dbReference type="Pfam" id="PF23317">
    <property type="entry name" value="YVC1_C"/>
    <property type="match status" value="1"/>
</dbReference>
<feature type="region of interest" description="Disordered" evidence="1">
    <location>
        <begin position="637"/>
        <end position="700"/>
    </location>
</feature>
<evidence type="ECO:0000259" key="3">
    <source>
        <dbReference type="Pfam" id="PF23317"/>
    </source>
</evidence>
<feature type="transmembrane region" description="Helical" evidence="2">
    <location>
        <begin position="397"/>
        <end position="416"/>
    </location>
</feature>
<feature type="transmembrane region" description="Helical" evidence="2">
    <location>
        <begin position="436"/>
        <end position="460"/>
    </location>
</feature>
<evidence type="ECO:0000313" key="4">
    <source>
        <dbReference type="EMBL" id="KAB8078680.1"/>
    </source>
</evidence>
<feature type="transmembrane region" description="Helical" evidence="2">
    <location>
        <begin position="467"/>
        <end position="488"/>
    </location>
</feature>
<dbReference type="AlphaFoldDB" id="A0A5N5XHW9"/>
<keyword evidence="2" id="KW-0812">Transmembrane</keyword>
<dbReference type="Proteomes" id="UP000326565">
    <property type="component" value="Unassembled WGS sequence"/>
</dbReference>
<evidence type="ECO:0000256" key="2">
    <source>
        <dbReference type="SAM" id="Phobius"/>
    </source>
</evidence>
<feature type="domain" description="Calcium channel YVC1-like C-terminal transmembrane" evidence="3">
    <location>
        <begin position="341"/>
        <end position="631"/>
    </location>
</feature>
<feature type="compositionally biased region" description="Polar residues" evidence="1">
    <location>
        <begin position="638"/>
        <end position="670"/>
    </location>
</feature>
<dbReference type="InterPro" id="IPR056336">
    <property type="entry name" value="YVC1_C"/>
</dbReference>
<evidence type="ECO:0000256" key="1">
    <source>
        <dbReference type="SAM" id="MobiDB-lite"/>
    </source>
</evidence>
<dbReference type="OrthoDB" id="310870at2759"/>
<feature type="transmembrane region" description="Helical" evidence="2">
    <location>
        <begin position="335"/>
        <end position="351"/>
    </location>
</feature>
<proteinExistence type="predicted"/>
<organism evidence="4 5">
    <name type="scientific">Aspergillus leporis</name>
    <dbReference type="NCBI Taxonomy" id="41062"/>
    <lineage>
        <taxon>Eukaryota</taxon>
        <taxon>Fungi</taxon>
        <taxon>Dikarya</taxon>
        <taxon>Ascomycota</taxon>
        <taxon>Pezizomycotina</taxon>
        <taxon>Eurotiomycetes</taxon>
        <taxon>Eurotiomycetidae</taxon>
        <taxon>Eurotiales</taxon>
        <taxon>Aspergillaceae</taxon>
        <taxon>Aspergillus</taxon>
        <taxon>Aspergillus subgen. Circumdati</taxon>
    </lineage>
</organism>
<keyword evidence="2" id="KW-1133">Transmembrane helix</keyword>
<name>A0A5N5XHW9_9EURO</name>
<protein>
    <recommendedName>
        <fullName evidence="3">Calcium channel YVC1-like C-terminal transmembrane domain-containing protein</fullName>
    </recommendedName>
</protein>
<feature type="transmembrane region" description="Helical" evidence="2">
    <location>
        <begin position="524"/>
        <end position="548"/>
    </location>
</feature>
<dbReference type="EMBL" id="ML732156">
    <property type="protein sequence ID" value="KAB8078680.1"/>
    <property type="molecule type" value="Genomic_DNA"/>
</dbReference>
<evidence type="ECO:0000313" key="5">
    <source>
        <dbReference type="Proteomes" id="UP000326565"/>
    </source>
</evidence>
<reference evidence="4 5" key="1">
    <citation type="submission" date="2019-04" db="EMBL/GenBank/DDBJ databases">
        <title>Friends and foes A comparative genomics study of 23 Aspergillus species from section Flavi.</title>
        <authorList>
            <consortium name="DOE Joint Genome Institute"/>
            <person name="Kjaerbolling I."/>
            <person name="Vesth T."/>
            <person name="Frisvad J.C."/>
            <person name="Nybo J.L."/>
            <person name="Theobald S."/>
            <person name="Kildgaard S."/>
            <person name="Isbrandt T."/>
            <person name="Kuo A."/>
            <person name="Sato A."/>
            <person name="Lyhne E.K."/>
            <person name="Kogle M.E."/>
            <person name="Wiebenga A."/>
            <person name="Kun R.S."/>
            <person name="Lubbers R.J."/>
            <person name="Makela M.R."/>
            <person name="Barry K."/>
            <person name="Chovatia M."/>
            <person name="Clum A."/>
            <person name="Daum C."/>
            <person name="Haridas S."/>
            <person name="He G."/>
            <person name="LaButti K."/>
            <person name="Lipzen A."/>
            <person name="Mondo S."/>
            <person name="Riley R."/>
            <person name="Salamov A."/>
            <person name="Simmons B.A."/>
            <person name="Magnuson J.K."/>
            <person name="Henrissat B."/>
            <person name="Mortensen U.H."/>
            <person name="Larsen T.O."/>
            <person name="Devries R.P."/>
            <person name="Grigoriev I.V."/>
            <person name="Machida M."/>
            <person name="Baker S.E."/>
            <person name="Andersen M.R."/>
        </authorList>
    </citation>
    <scope>NUCLEOTIDE SEQUENCE [LARGE SCALE GENOMIC DNA]</scope>
    <source>
        <strain evidence="4 5">CBS 151.66</strain>
    </source>
</reference>